<accession>A0A133NR36</accession>
<sequence length="42" mass="4660">MRKLRERLCAVSVVTARVWSAAQPQTLQMPETFLAFGVPSPS</sequence>
<reference evidence="1 2" key="1">
    <citation type="submission" date="2016-01" db="EMBL/GenBank/DDBJ databases">
        <authorList>
            <person name="Oliw E.H."/>
        </authorList>
    </citation>
    <scope>NUCLEOTIDE SEQUENCE [LARGE SCALE GENOMIC DNA]</scope>
    <source>
        <strain evidence="1 2">PSS_7772B</strain>
    </source>
</reference>
<dbReference type="EMBL" id="LRQB01000092">
    <property type="protein sequence ID" value="KXA18708.1"/>
    <property type="molecule type" value="Genomic_DNA"/>
</dbReference>
<protein>
    <submittedName>
        <fullName evidence="1">Uncharacterized protein</fullName>
    </submittedName>
</protein>
<gene>
    <name evidence="1" type="ORF">HMPREF3208_01361</name>
</gene>
<dbReference type="AlphaFoldDB" id="A0A133NR36"/>
<dbReference type="PATRIC" id="fig|2702.100.peg.1348"/>
<name>A0A133NR36_GARVA</name>
<proteinExistence type="predicted"/>
<organism evidence="1 2">
    <name type="scientific">Gardnerella vaginalis</name>
    <dbReference type="NCBI Taxonomy" id="2702"/>
    <lineage>
        <taxon>Bacteria</taxon>
        <taxon>Bacillati</taxon>
        <taxon>Actinomycetota</taxon>
        <taxon>Actinomycetes</taxon>
        <taxon>Bifidobacteriales</taxon>
        <taxon>Bifidobacteriaceae</taxon>
        <taxon>Gardnerella</taxon>
    </lineage>
</organism>
<evidence type="ECO:0000313" key="2">
    <source>
        <dbReference type="Proteomes" id="UP000070687"/>
    </source>
</evidence>
<dbReference type="Proteomes" id="UP000070687">
    <property type="component" value="Unassembled WGS sequence"/>
</dbReference>
<comment type="caution">
    <text evidence="1">The sequence shown here is derived from an EMBL/GenBank/DDBJ whole genome shotgun (WGS) entry which is preliminary data.</text>
</comment>
<evidence type="ECO:0000313" key="1">
    <source>
        <dbReference type="EMBL" id="KXA18708.1"/>
    </source>
</evidence>